<name>A0ACA9QJP9_9GLOM</name>
<proteinExistence type="predicted"/>
<reference evidence="1" key="1">
    <citation type="submission" date="2021-06" db="EMBL/GenBank/DDBJ databases">
        <authorList>
            <person name="Kallberg Y."/>
            <person name="Tangrot J."/>
            <person name="Rosling A."/>
        </authorList>
    </citation>
    <scope>NUCLEOTIDE SEQUENCE</scope>
    <source>
        <strain evidence="1">MA461A</strain>
    </source>
</reference>
<accession>A0ACA9QJP9</accession>
<keyword evidence="2" id="KW-1185">Reference proteome</keyword>
<organism evidence="1 2">
    <name type="scientific">Racocetra persica</name>
    <dbReference type="NCBI Taxonomy" id="160502"/>
    <lineage>
        <taxon>Eukaryota</taxon>
        <taxon>Fungi</taxon>
        <taxon>Fungi incertae sedis</taxon>
        <taxon>Mucoromycota</taxon>
        <taxon>Glomeromycotina</taxon>
        <taxon>Glomeromycetes</taxon>
        <taxon>Diversisporales</taxon>
        <taxon>Gigasporaceae</taxon>
        <taxon>Racocetra</taxon>
    </lineage>
</organism>
<evidence type="ECO:0000313" key="1">
    <source>
        <dbReference type="EMBL" id="CAG8754886.1"/>
    </source>
</evidence>
<gene>
    <name evidence="1" type="ORF">RPERSI_LOCUS14574</name>
</gene>
<evidence type="ECO:0000313" key="2">
    <source>
        <dbReference type="Proteomes" id="UP000789920"/>
    </source>
</evidence>
<comment type="caution">
    <text evidence="1">The sequence shown here is derived from an EMBL/GenBank/DDBJ whole genome shotgun (WGS) entry which is preliminary data.</text>
</comment>
<dbReference type="Proteomes" id="UP000789920">
    <property type="component" value="Unassembled WGS sequence"/>
</dbReference>
<feature type="non-terminal residue" evidence="1">
    <location>
        <position position="1"/>
    </location>
</feature>
<sequence>SIEDLHAVHQKISLVLKNQNQEIQTMVSQEKIRIPHTLNN</sequence>
<protein>
    <submittedName>
        <fullName evidence="1">31913_t:CDS:1</fullName>
    </submittedName>
</protein>
<dbReference type="EMBL" id="CAJVQC010033802">
    <property type="protein sequence ID" value="CAG8754886.1"/>
    <property type="molecule type" value="Genomic_DNA"/>
</dbReference>